<evidence type="ECO:0000313" key="1">
    <source>
        <dbReference type="EMBL" id="MBL0684927.1"/>
    </source>
</evidence>
<proteinExistence type="predicted"/>
<sequence>MRKLKKDYYCGDHEEIEGVFSLLEKNVDCTNQLIKHIDNLIENKYFSEPVHKALTLLRNTCAVNVMNIAQLTN</sequence>
<dbReference type="Proteomes" id="UP000651057">
    <property type="component" value="Unassembled WGS sequence"/>
</dbReference>
<organism evidence="1 2">
    <name type="scientific">Aquimarina mytili</name>
    <dbReference type="NCBI Taxonomy" id="874423"/>
    <lineage>
        <taxon>Bacteria</taxon>
        <taxon>Pseudomonadati</taxon>
        <taxon>Bacteroidota</taxon>
        <taxon>Flavobacteriia</taxon>
        <taxon>Flavobacteriales</taxon>
        <taxon>Flavobacteriaceae</taxon>
        <taxon>Aquimarina</taxon>
    </lineage>
</organism>
<gene>
    <name evidence="1" type="ORF">JJQ60_15465</name>
</gene>
<reference evidence="1" key="1">
    <citation type="submission" date="2021-01" db="EMBL/GenBank/DDBJ databases">
        <authorList>
            <person name="Zhong Y.L."/>
        </authorList>
    </citation>
    <scope>NUCLEOTIDE SEQUENCE</scope>
    <source>
        <strain evidence="1">KCTC 23302</strain>
    </source>
</reference>
<dbReference type="AlphaFoldDB" id="A0A937DAN6"/>
<accession>A0A937DAN6</accession>
<keyword evidence="2" id="KW-1185">Reference proteome</keyword>
<protein>
    <submittedName>
        <fullName evidence="1">Uncharacterized protein</fullName>
    </submittedName>
</protein>
<dbReference type="RefSeq" id="WP_201922183.1">
    <property type="nucleotide sequence ID" value="NZ_BAABAX010000014.1"/>
</dbReference>
<name>A0A937DAN6_9FLAO</name>
<evidence type="ECO:0000313" key="2">
    <source>
        <dbReference type="Proteomes" id="UP000651057"/>
    </source>
</evidence>
<dbReference type="EMBL" id="JAERQJ010000006">
    <property type="protein sequence ID" value="MBL0684927.1"/>
    <property type="molecule type" value="Genomic_DNA"/>
</dbReference>
<comment type="caution">
    <text evidence="1">The sequence shown here is derived from an EMBL/GenBank/DDBJ whole genome shotgun (WGS) entry which is preliminary data.</text>
</comment>